<gene>
    <name evidence="5" type="ORF">EVOR1521_LOCUS19559</name>
</gene>
<feature type="region of interest" description="Disordered" evidence="3">
    <location>
        <begin position="317"/>
        <end position="398"/>
    </location>
</feature>
<evidence type="ECO:0000313" key="5">
    <source>
        <dbReference type="EMBL" id="CAJ1395035.1"/>
    </source>
</evidence>
<feature type="compositionally biased region" description="Basic and acidic residues" evidence="3">
    <location>
        <begin position="334"/>
        <end position="346"/>
    </location>
</feature>
<feature type="domain" description="ATP-dependent RNA helicase DHX29 DSRM-like" evidence="4">
    <location>
        <begin position="450"/>
        <end position="509"/>
    </location>
</feature>
<dbReference type="EMBL" id="CAUJNA010003035">
    <property type="protein sequence ID" value="CAJ1395035.1"/>
    <property type="molecule type" value="Genomic_DNA"/>
</dbReference>
<evidence type="ECO:0000313" key="6">
    <source>
        <dbReference type="Proteomes" id="UP001178507"/>
    </source>
</evidence>
<protein>
    <recommendedName>
        <fullName evidence="4">ATP-dependent RNA helicase DHX29 DSRM-like domain-containing protein</fullName>
    </recommendedName>
</protein>
<comment type="caution">
    <text evidence="5">The sequence shown here is derived from an EMBL/GenBank/DDBJ whole genome shotgun (WGS) entry which is preliminary data.</text>
</comment>
<sequence length="538" mass="58431">MGAGGRCTPQRGAPKVGEESDPCRCCWPAGKKRRVPARRRGGAEQARGAEGGGGVGSSAGRGRASAPGAAEVLALQGKAHLGARQCHLCRPGGLQLQGRADPASHGQDRGLRRPGGAGVAAGEHPQAGAAAALRRGEFGGRPPAGAGGAGGGGRLRAAGPGGGALRRRGPAAGPGGGEAAAAEEAKAKASEPEKEKKEPPKEEKAPKEDKERPACDKEAGKDFARRWLEQYQDAEEEDALLSPEELLHLERKKDPTARYIKVFLQYEDAGKVLKALKEKKRRGAFKQNISADQQKQREAANKLLNCKSELELLESGKYGPLDQERIAQAKPKKAPKEEKENGKEQEKEVDEEKDEKKDADEEDPEMPSLFENGDEASPSEAEPKPQIRAFGLGSWTGRTPKEAMEDFVKKKFWGKHQGPLGRYTKIQVPAGGGHRARVTVQLPRNRRRRFDPEEPCETAKEAEHLAATLALMKLSEEADKPGLQRGLPPAYRQQWQEWEQQVAAEQQESAGRRWSRTRSSSWSDCCARSRQLCRRIWG</sequence>
<feature type="region of interest" description="Disordered" evidence="3">
    <location>
        <begin position="1"/>
        <end position="68"/>
    </location>
</feature>
<evidence type="ECO:0000256" key="1">
    <source>
        <dbReference type="ARBA" id="ARBA00022801"/>
    </source>
</evidence>
<evidence type="ECO:0000259" key="4">
    <source>
        <dbReference type="Pfam" id="PF24385"/>
    </source>
</evidence>
<keyword evidence="6" id="KW-1185">Reference proteome</keyword>
<evidence type="ECO:0000256" key="2">
    <source>
        <dbReference type="ARBA" id="ARBA00022806"/>
    </source>
</evidence>
<feature type="region of interest" description="Disordered" evidence="3">
    <location>
        <begin position="92"/>
        <end position="218"/>
    </location>
</feature>
<dbReference type="GO" id="GO:0004386">
    <property type="term" value="F:helicase activity"/>
    <property type="evidence" value="ECO:0007669"/>
    <property type="project" value="UniProtKB-KW"/>
</dbReference>
<keyword evidence="1" id="KW-0378">Hydrolase</keyword>
<evidence type="ECO:0000256" key="3">
    <source>
        <dbReference type="SAM" id="MobiDB-lite"/>
    </source>
</evidence>
<name>A0AA36IW51_9DINO</name>
<dbReference type="AlphaFoldDB" id="A0AA36IW51"/>
<reference evidence="5" key="1">
    <citation type="submission" date="2023-08" db="EMBL/GenBank/DDBJ databases">
        <authorList>
            <person name="Chen Y."/>
            <person name="Shah S."/>
            <person name="Dougan E. K."/>
            <person name="Thang M."/>
            <person name="Chan C."/>
        </authorList>
    </citation>
    <scope>NUCLEOTIDE SEQUENCE</scope>
</reference>
<keyword evidence="2" id="KW-0347">Helicase</keyword>
<dbReference type="InterPro" id="IPR056328">
    <property type="entry name" value="DSRM_DHX29"/>
</dbReference>
<keyword evidence="2" id="KW-0067">ATP-binding</keyword>
<dbReference type="Pfam" id="PF24385">
    <property type="entry name" value="DSRM_DHX29"/>
    <property type="match status" value="1"/>
</dbReference>
<accession>A0AA36IW51</accession>
<feature type="compositionally biased region" description="Low complexity" evidence="3">
    <location>
        <begin position="120"/>
        <end position="132"/>
    </location>
</feature>
<organism evidence="5 6">
    <name type="scientific">Effrenium voratum</name>
    <dbReference type="NCBI Taxonomy" id="2562239"/>
    <lineage>
        <taxon>Eukaryota</taxon>
        <taxon>Sar</taxon>
        <taxon>Alveolata</taxon>
        <taxon>Dinophyceae</taxon>
        <taxon>Suessiales</taxon>
        <taxon>Symbiodiniaceae</taxon>
        <taxon>Effrenium</taxon>
    </lineage>
</organism>
<proteinExistence type="predicted"/>
<feature type="compositionally biased region" description="Basic and acidic residues" evidence="3">
    <location>
        <begin position="183"/>
        <end position="218"/>
    </location>
</feature>
<feature type="compositionally biased region" description="Gly residues" evidence="3">
    <location>
        <begin position="49"/>
        <end position="59"/>
    </location>
</feature>
<feature type="compositionally biased region" description="Gly residues" evidence="3">
    <location>
        <begin position="145"/>
        <end position="164"/>
    </location>
</feature>
<feature type="compositionally biased region" description="Basic residues" evidence="3">
    <location>
        <begin position="30"/>
        <end position="40"/>
    </location>
</feature>
<dbReference type="GO" id="GO:0016787">
    <property type="term" value="F:hydrolase activity"/>
    <property type="evidence" value="ECO:0007669"/>
    <property type="project" value="UniProtKB-KW"/>
</dbReference>
<dbReference type="Proteomes" id="UP001178507">
    <property type="component" value="Unassembled WGS sequence"/>
</dbReference>
<keyword evidence="2" id="KW-0547">Nucleotide-binding</keyword>